<reference evidence="1 2" key="1">
    <citation type="journal article" date="2016" name="Front. Microbiol.">
        <title>Genomic Resource of Rice Seed Associated Bacteria.</title>
        <authorList>
            <person name="Midha S."/>
            <person name="Bansal K."/>
            <person name="Sharma S."/>
            <person name="Kumar N."/>
            <person name="Patil P.P."/>
            <person name="Chaudhry V."/>
            <person name="Patil P.B."/>
        </authorList>
    </citation>
    <scope>NUCLEOTIDE SEQUENCE [LARGE SCALE GENOMIC DNA]</scope>
    <source>
        <strain evidence="1 2">NS96</strain>
    </source>
</reference>
<evidence type="ECO:0000313" key="2">
    <source>
        <dbReference type="Proteomes" id="UP000071644"/>
    </source>
</evidence>
<comment type="caution">
    <text evidence="1">The sequence shown here is derived from an EMBL/GenBank/DDBJ whole genome shotgun (WGS) entry which is preliminary data.</text>
</comment>
<proteinExistence type="predicted"/>
<name>A0AAJ0LLS4_9PSED</name>
<dbReference type="Proteomes" id="UP000071644">
    <property type="component" value="Unassembled WGS sequence"/>
</dbReference>
<dbReference type="EMBL" id="LDSN01000012">
    <property type="protein sequence ID" value="KTT19101.1"/>
    <property type="molecule type" value="Genomic_DNA"/>
</dbReference>
<evidence type="ECO:0000313" key="1">
    <source>
        <dbReference type="EMBL" id="KTT19101.1"/>
    </source>
</evidence>
<accession>A0AAJ0LLS4</accession>
<organism evidence="1 2">
    <name type="scientific">Pseudomonas parafulva</name>
    <dbReference type="NCBI Taxonomy" id="157782"/>
    <lineage>
        <taxon>Bacteria</taxon>
        <taxon>Pseudomonadati</taxon>
        <taxon>Pseudomonadota</taxon>
        <taxon>Gammaproteobacteria</taxon>
        <taxon>Pseudomonadales</taxon>
        <taxon>Pseudomonadaceae</taxon>
        <taxon>Pseudomonas</taxon>
    </lineage>
</organism>
<sequence length="75" mass="8360">MTMFIMEYRVIGYSLAHAFSRNPKAGKRIFTANSDDIGSDDILAVMEAARSPENTPDGYELFSVTDRDSSQVVRP</sequence>
<gene>
    <name evidence="1" type="ORF">NS96R_05970</name>
</gene>
<protein>
    <submittedName>
        <fullName evidence="1">Uncharacterized protein</fullName>
    </submittedName>
</protein>
<dbReference type="AlphaFoldDB" id="A0AAJ0LLS4"/>